<dbReference type="InterPro" id="IPR010347">
    <property type="entry name" value="Tdp1"/>
</dbReference>
<dbReference type="InterPro" id="IPR003903">
    <property type="entry name" value="UIM_dom"/>
</dbReference>
<keyword evidence="3" id="KW-1185">Reference proteome</keyword>
<dbReference type="PANTHER" id="PTHR12415">
    <property type="entry name" value="TYROSYL-DNA PHOSPHODIESTERASE 1"/>
    <property type="match status" value="1"/>
</dbReference>
<sequence>MSSDDEELQLAIAMSLGQEPAVPTTQNSSHPPASSQPSTTKQTGDALGPSPFQSSTNSRQPNSASDSDPSLTTIDRKKMEMERLARQQARKRALKQVDPHSDDDKAPDSKRAREKGDLAGQESGVGLRLPHNFHRVLREPPTGIGRNLALANLTPTADSTPTFGSYAQRQLHMSTGYNVANTPDLPYLKPTIKKTWCFGQPRGNDVKIEEVLQKDKLQLVALSTFQFDTAWWMNKINVFKTKQVWAIGATSEAMKDSFAEGPTMIPNLVICFVDMSGIKTINHGKFLILSFPTHLRVVVTSANLTDYDWGERGNMENSVFLVDLPRLPDGHRTSEDDMTLFGKELVRYLRSLGMRHNIIQSLYKFDFSRTKNIAFVHSMAGTHGGDDAQRTGIAGLSHAVKELKLQTDLLKIDYATSSLGALKKTFLAQMLAAARGQEVKPLSQKNAADISEAELSSKFRVYFPTQDSIESSRGGPNAAGTITLAKKFYDAPTFPKEVMHDHKSTREGVLSHNKMILARGRREEKDENEVQFAWVYVGSANLTESAWGSMTTDRTTKTPKLTVRNYECGVLIPVPEEQAGRESEAGQVPGLGVFDGTLTIPFATPGARYEGKMPWMYTGSLSG</sequence>
<evidence type="ECO:0000256" key="1">
    <source>
        <dbReference type="SAM" id="MobiDB-lite"/>
    </source>
</evidence>
<feature type="compositionally biased region" description="Polar residues" evidence="1">
    <location>
        <begin position="23"/>
        <end position="43"/>
    </location>
</feature>
<feature type="compositionally biased region" description="Polar residues" evidence="1">
    <location>
        <begin position="51"/>
        <end position="73"/>
    </location>
</feature>
<feature type="compositionally biased region" description="Basic and acidic residues" evidence="1">
    <location>
        <begin position="95"/>
        <end position="117"/>
    </location>
</feature>
<name>A0ABR1K817_9PEZI</name>
<organism evidence="2 3">
    <name type="scientific">Phyllosticta citriasiana</name>
    <dbReference type="NCBI Taxonomy" id="595635"/>
    <lineage>
        <taxon>Eukaryota</taxon>
        <taxon>Fungi</taxon>
        <taxon>Dikarya</taxon>
        <taxon>Ascomycota</taxon>
        <taxon>Pezizomycotina</taxon>
        <taxon>Dothideomycetes</taxon>
        <taxon>Dothideomycetes incertae sedis</taxon>
        <taxon>Botryosphaeriales</taxon>
        <taxon>Phyllostictaceae</taxon>
        <taxon>Phyllosticta</taxon>
    </lineage>
</organism>
<reference evidence="2 3" key="1">
    <citation type="submission" date="2024-04" db="EMBL/GenBank/DDBJ databases">
        <title>Phyllosticta paracitricarpa is synonymous to the EU quarantine fungus P. citricarpa based on phylogenomic analyses.</title>
        <authorList>
            <consortium name="Lawrence Berkeley National Laboratory"/>
            <person name="Van Ingen-Buijs V.A."/>
            <person name="Van Westerhoven A.C."/>
            <person name="Haridas S."/>
            <person name="Skiadas P."/>
            <person name="Martin F."/>
            <person name="Groenewald J.Z."/>
            <person name="Crous P.W."/>
            <person name="Seidl M.F."/>
        </authorList>
    </citation>
    <scope>NUCLEOTIDE SEQUENCE [LARGE SCALE GENOMIC DNA]</scope>
    <source>
        <strain evidence="2 3">CBS 123371</strain>
    </source>
</reference>
<dbReference type="SUPFAM" id="SSF56024">
    <property type="entry name" value="Phospholipase D/nuclease"/>
    <property type="match status" value="2"/>
</dbReference>
<dbReference type="PROSITE" id="PS50330">
    <property type="entry name" value="UIM"/>
    <property type="match status" value="1"/>
</dbReference>
<feature type="region of interest" description="Disordered" evidence="1">
    <location>
        <begin position="1"/>
        <end position="125"/>
    </location>
</feature>
<evidence type="ECO:0000313" key="2">
    <source>
        <dbReference type="EMBL" id="KAK7509683.1"/>
    </source>
</evidence>
<gene>
    <name evidence="2" type="ORF">IWZ03DRAFT_389857</name>
</gene>
<dbReference type="Proteomes" id="UP001363622">
    <property type="component" value="Unassembled WGS sequence"/>
</dbReference>
<protein>
    <submittedName>
        <fullName evidence="2">Tyrosyl-DNA phosphodiesterase-domain-containing protein</fullName>
    </submittedName>
</protein>
<dbReference type="Gene3D" id="3.30.870.10">
    <property type="entry name" value="Endonuclease Chain A"/>
    <property type="match status" value="2"/>
</dbReference>
<dbReference type="Pfam" id="PF06087">
    <property type="entry name" value="Tyr-DNA_phospho"/>
    <property type="match status" value="1"/>
</dbReference>
<proteinExistence type="predicted"/>
<feature type="compositionally biased region" description="Basic and acidic residues" evidence="1">
    <location>
        <begin position="74"/>
        <end position="85"/>
    </location>
</feature>
<evidence type="ECO:0000313" key="3">
    <source>
        <dbReference type="Proteomes" id="UP001363622"/>
    </source>
</evidence>
<dbReference type="CDD" id="cd09123">
    <property type="entry name" value="PLDc_Tdp1_2"/>
    <property type="match status" value="1"/>
</dbReference>
<comment type="caution">
    <text evidence="2">The sequence shown here is derived from an EMBL/GenBank/DDBJ whole genome shotgun (WGS) entry which is preliminary data.</text>
</comment>
<dbReference type="PANTHER" id="PTHR12415:SF4">
    <property type="entry name" value="TYROSYL-DNA PHOSPHODIESTERASE DOMAIN-CONTAINING PROTEIN"/>
    <property type="match status" value="1"/>
</dbReference>
<dbReference type="CDD" id="cd09122">
    <property type="entry name" value="PLDc_Tdp1_1"/>
    <property type="match status" value="1"/>
</dbReference>
<dbReference type="EMBL" id="JBBPHU010000016">
    <property type="protein sequence ID" value="KAK7509683.1"/>
    <property type="molecule type" value="Genomic_DNA"/>
</dbReference>
<accession>A0ABR1K817</accession>